<gene>
    <name evidence="3" type="ORF">FISHEDRAFT_70102</name>
</gene>
<accession>A0A0D7AK50</accession>
<keyword evidence="2" id="KW-0732">Signal</keyword>
<feature type="chain" id="PRO_5002316470" evidence="2">
    <location>
        <begin position="25"/>
        <end position="209"/>
    </location>
</feature>
<evidence type="ECO:0000256" key="2">
    <source>
        <dbReference type="SAM" id="SignalP"/>
    </source>
</evidence>
<evidence type="ECO:0000313" key="3">
    <source>
        <dbReference type="EMBL" id="KIY52144.1"/>
    </source>
</evidence>
<proteinExistence type="predicted"/>
<feature type="region of interest" description="Disordered" evidence="1">
    <location>
        <begin position="109"/>
        <end position="131"/>
    </location>
</feature>
<sequence>MALPLSWLAHILAASLFLAIVAHAQTETLVVGGNTVVVEITTDAQGKDVTETQCVRWISFVECSDDKAFCLASQQLCHPIRSIFFSGPHFAALSDTLAATTKAATTTTTTTQQQGVVGEEPTTTTGEVGGPTPYTYTTVIDGITTAILATFTPTNPTTAPITYTTTGSVMGIGYYKSVYGTTTSGTETQFVSSPILWGCVVSALAVLLC</sequence>
<keyword evidence="4" id="KW-1185">Reference proteome</keyword>
<dbReference type="Proteomes" id="UP000054144">
    <property type="component" value="Unassembled WGS sequence"/>
</dbReference>
<feature type="signal peptide" evidence="2">
    <location>
        <begin position="1"/>
        <end position="24"/>
    </location>
</feature>
<evidence type="ECO:0000313" key="4">
    <source>
        <dbReference type="Proteomes" id="UP000054144"/>
    </source>
</evidence>
<name>A0A0D7AK50_9AGAR</name>
<reference evidence="3 4" key="1">
    <citation type="journal article" date="2015" name="Fungal Genet. Biol.">
        <title>Evolution of novel wood decay mechanisms in Agaricales revealed by the genome sequences of Fistulina hepatica and Cylindrobasidium torrendii.</title>
        <authorList>
            <person name="Floudas D."/>
            <person name="Held B.W."/>
            <person name="Riley R."/>
            <person name="Nagy L.G."/>
            <person name="Koehler G."/>
            <person name="Ransdell A.S."/>
            <person name="Younus H."/>
            <person name="Chow J."/>
            <person name="Chiniquy J."/>
            <person name="Lipzen A."/>
            <person name="Tritt A."/>
            <person name="Sun H."/>
            <person name="Haridas S."/>
            <person name="LaButti K."/>
            <person name="Ohm R.A."/>
            <person name="Kues U."/>
            <person name="Blanchette R.A."/>
            <person name="Grigoriev I.V."/>
            <person name="Minto R.E."/>
            <person name="Hibbett D.S."/>
        </authorList>
    </citation>
    <scope>NUCLEOTIDE SEQUENCE [LARGE SCALE GENOMIC DNA]</scope>
    <source>
        <strain evidence="3 4">ATCC 64428</strain>
    </source>
</reference>
<protein>
    <submittedName>
        <fullName evidence="3">Uncharacterized protein</fullName>
    </submittedName>
</protein>
<dbReference type="AlphaFoldDB" id="A0A0D7AK50"/>
<evidence type="ECO:0000256" key="1">
    <source>
        <dbReference type="SAM" id="MobiDB-lite"/>
    </source>
</evidence>
<dbReference type="EMBL" id="KN881645">
    <property type="protein sequence ID" value="KIY52144.1"/>
    <property type="molecule type" value="Genomic_DNA"/>
</dbReference>
<organism evidence="3 4">
    <name type="scientific">Fistulina hepatica ATCC 64428</name>
    <dbReference type="NCBI Taxonomy" id="1128425"/>
    <lineage>
        <taxon>Eukaryota</taxon>
        <taxon>Fungi</taxon>
        <taxon>Dikarya</taxon>
        <taxon>Basidiomycota</taxon>
        <taxon>Agaricomycotina</taxon>
        <taxon>Agaricomycetes</taxon>
        <taxon>Agaricomycetidae</taxon>
        <taxon>Agaricales</taxon>
        <taxon>Fistulinaceae</taxon>
        <taxon>Fistulina</taxon>
    </lineage>
</organism>